<dbReference type="GO" id="GO:0003723">
    <property type="term" value="F:RNA binding"/>
    <property type="evidence" value="ECO:0007669"/>
    <property type="project" value="InterPro"/>
</dbReference>
<evidence type="ECO:0000256" key="1">
    <source>
        <dbReference type="ARBA" id="ARBA00022737"/>
    </source>
</evidence>
<dbReference type="OrthoDB" id="185373at2759"/>
<comment type="caution">
    <text evidence="2">The sequence shown here is derived from an EMBL/GenBank/DDBJ whole genome shotgun (WGS) entry which is preliminary data.</text>
</comment>
<gene>
    <name evidence="2" type="ORF">Acr_00g0036510</name>
</gene>
<dbReference type="EMBL" id="BJWL01000217">
    <property type="protein sequence ID" value="GFS34863.1"/>
    <property type="molecule type" value="Genomic_DNA"/>
</dbReference>
<accession>A0A7J0DGK2</accession>
<dbReference type="InterPro" id="IPR011990">
    <property type="entry name" value="TPR-like_helical_dom_sf"/>
</dbReference>
<evidence type="ECO:0000313" key="3">
    <source>
        <dbReference type="Proteomes" id="UP000585474"/>
    </source>
</evidence>
<dbReference type="Proteomes" id="UP000585474">
    <property type="component" value="Unassembled WGS sequence"/>
</dbReference>
<organism evidence="2 3">
    <name type="scientific">Actinidia rufa</name>
    <dbReference type="NCBI Taxonomy" id="165716"/>
    <lineage>
        <taxon>Eukaryota</taxon>
        <taxon>Viridiplantae</taxon>
        <taxon>Streptophyta</taxon>
        <taxon>Embryophyta</taxon>
        <taxon>Tracheophyta</taxon>
        <taxon>Spermatophyta</taxon>
        <taxon>Magnoliopsida</taxon>
        <taxon>eudicotyledons</taxon>
        <taxon>Gunneridae</taxon>
        <taxon>Pentapetalae</taxon>
        <taxon>asterids</taxon>
        <taxon>Ericales</taxon>
        <taxon>Actinidiaceae</taxon>
        <taxon>Actinidia</taxon>
    </lineage>
</organism>
<keyword evidence="1" id="KW-0677">Repeat</keyword>
<sequence length="304" mass="33739">MISSSRDLNFFLNLIYKATNLSHLAQTHAQIVLNGLHNDLATVTKLTHKISDLDAIHQASLLCSTFPKPDLFLYNVLIIGFSQNNLPHRALDLYIVKNYFFEESLRGFKDMVVGGNPIRFNNIDCSASGPCRAARFESGDDGAVFGSEGTIGCPDLVSYNAMISGFSCNNETESSVKLFKKLLCLWERVYSSTIVGLIPVFPPHSGLVNEGEEVFHSMVHDHGFEPLAEHYDCMVDLLGRDGILEKALEFIFRMPVAPGPAVWGALLGACMIHKDTNRARLASDNLFELDLENVAYYVLLANIY</sequence>
<protein>
    <submittedName>
        <fullName evidence="2">Pentatricopeptide repeat (PPR) superfamily protein</fullName>
    </submittedName>
</protein>
<reference evidence="3" key="1">
    <citation type="submission" date="2019-07" db="EMBL/GenBank/DDBJ databases">
        <title>De Novo Assembly of kiwifruit Actinidia rufa.</title>
        <authorList>
            <person name="Sugita-Konishi S."/>
            <person name="Sato K."/>
            <person name="Mori E."/>
            <person name="Abe Y."/>
            <person name="Kisaki G."/>
            <person name="Hamano K."/>
            <person name="Suezawa K."/>
            <person name="Otani M."/>
            <person name="Fukuda T."/>
            <person name="Manabe T."/>
            <person name="Gomi K."/>
            <person name="Tabuchi M."/>
            <person name="Akimitsu K."/>
            <person name="Kataoka I."/>
        </authorList>
    </citation>
    <scope>NUCLEOTIDE SEQUENCE [LARGE SCALE GENOMIC DNA]</scope>
    <source>
        <strain evidence="3">cv. Fuchu</strain>
    </source>
</reference>
<evidence type="ECO:0000313" key="2">
    <source>
        <dbReference type="EMBL" id="GFS34863.1"/>
    </source>
</evidence>
<dbReference type="Pfam" id="PF01535">
    <property type="entry name" value="PPR"/>
    <property type="match status" value="3"/>
</dbReference>
<name>A0A7J0DGK2_9ERIC</name>
<dbReference type="PANTHER" id="PTHR47926">
    <property type="entry name" value="PENTATRICOPEPTIDE REPEAT-CONTAINING PROTEIN"/>
    <property type="match status" value="1"/>
</dbReference>
<dbReference type="InterPro" id="IPR046960">
    <property type="entry name" value="PPR_At4g14850-like_plant"/>
</dbReference>
<dbReference type="GO" id="GO:0009451">
    <property type="term" value="P:RNA modification"/>
    <property type="evidence" value="ECO:0007669"/>
    <property type="project" value="InterPro"/>
</dbReference>
<proteinExistence type="predicted"/>
<dbReference type="NCBIfam" id="TIGR00756">
    <property type="entry name" value="PPR"/>
    <property type="match status" value="1"/>
</dbReference>
<dbReference type="InterPro" id="IPR002885">
    <property type="entry name" value="PPR_rpt"/>
</dbReference>
<dbReference type="Gene3D" id="1.25.40.10">
    <property type="entry name" value="Tetratricopeptide repeat domain"/>
    <property type="match status" value="2"/>
</dbReference>
<keyword evidence="3" id="KW-1185">Reference proteome</keyword>
<dbReference type="AlphaFoldDB" id="A0A7J0DGK2"/>